<evidence type="ECO:0000313" key="1">
    <source>
        <dbReference type="EMBL" id="VVB02394.1"/>
    </source>
</evidence>
<evidence type="ECO:0000313" key="2">
    <source>
        <dbReference type="Proteomes" id="UP000489600"/>
    </source>
</evidence>
<accession>A0A565BNE7</accession>
<keyword evidence="2" id="KW-1185">Reference proteome</keyword>
<organism evidence="1 2">
    <name type="scientific">Arabis nemorensis</name>
    <dbReference type="NCBI Taxonomy" id="586526"/>
    <lineage>
        <taxon>Eukaryota</taxon>
        <taxon>Viridiplantae</taxon>
        <taxon>Streptophyta</taxon>
        <taxon>Embryophyta</taxon>
        <taxon>Tracheophyta</taxon>
        <taxon>Spermatophyta</taxon>
        <taxon>Magnoliopsida</taxon>
        <taxon>eudicotyledons</taxon>
        <taxon>Gunneridae</taxon>
        <taxon>Pentapetalae</taxon>
        <taxon>rosids</taxon>
        <taxon>malvids</taxon>
        <taxon>Brassicales</taxon>
        <taxon>Brassicaceae</taxon>
        <taxon>Arabideae</taxon>
        <taxon>Arabis</taxon>
    </lineage>
</organism>
<protein>
    <submittedName>
        <fullName evidence="1">Uncharacterized protein</fullName>
    </submittedName>
</protein>
<gene>
    <name evidence="1" type="ORF">ANE_LOCUS12838</name>
</gene>
<sequence length="82" mass="8932">MLALFFGSWEIVGGANLNINCKHVDTIVDTANMDDVVTITVLQYTGASSIIRTNFSRTDNEEVSYPGDATLHGSTYFKSHGC</sequence>
<dbReference type="Proteomes" id="UP000489600">
    <property type="component" value="Unassembled WGS sequence"/>
</dbReference>
<comment type="caution">
    <text evidence="1">The sequence shown here is derived from an EMBL/GenBank/DDBJ whole genome shotgun (WGS) entry which is preliminary data.</text>
</comment>
<dbReference type="AlphaFoldDB" id="A0A565BNE7"/>
<reference evidence="1" key="1">
    <citation type="submission" date="2019-07" db="EMBL/GenBank/DDBJ databases">
        <authorList>
            <person name="Dittberner H."/>
        </authorList>
    </citation>
    <scope>NUCLEOTIDE SEQUENCE [LARGE SCALE GENOMIC DNA]</scope>
</reference>
<dbReference type="EMBL" id="CABITT030000004">
    <property type="protein sequence ID" value="VVB02394.1"/>
    <property type="molecule type" value="Genomic_DNA"/>
</dbReference>
<name>A0A565BNE7_9BRAS</name>
<proteinExistence type="predicted"/>